<comment type="caution">
    <text evidence="2">The sequence shown here is derived from an EMBL/GenBank/DDBJ whole genome shotgun (WGS) entry which is preliminary data.</text>
</comment>
<organism evidence="2 3">
    <name type="scientific">Taibaiella lutea</name>
    <dbReference type="NCBI Taxonomy" id="2608001"/>
    <lineage>
        <taxon>Bacteria</taxon>
        <taxon>Pseudomonadati</taxon>
        <taxon>Bacteroidota</taxon>
        <taxon>Chitinophagia</taxon>
        <taxon>Chitinophagales</taxon>
        <taxon>Chitinophagaceae</taxon>
        <taxon>Taibaiella</taxon>
    </lineage>
</organism>
<dbReference type="Pfam" id="PF18962">
    <property type="entry name" value="Por_Secre_tail"/>
    <property type="match status" value="1"/>
</dbReference>
<sequence>MKKSAKYLEGMRLVVWLFPIFILYQTSLQAQVILTGTIYTQNFDSIANVMPTGWTVDTGMTASFSGNDVSTTYFNNVPAANTGWSNTTGRFKNVASGIPYTFFADATSASQSGQSNRALGVRQNTAIDKNAGFVLKIANTTGFENFMLSFNLQSLDSNASRVTTWSVDYGIGNNPASFIPVSTTGIMTTGGNQFSKETITVDFGNALNNKSQPVYIRIVSLLPTTGTGNRTTSAIDNFSLSWSIMPPQANIELLSKTPTDTAISLSTNQLTLHYDNLIQPGSGQIDLYKTGNLLPTSFTVPSSAITINDSTAIVNGINLENNTSYYVLMPAGTFLKQSDTLPNHAITDTAYWTFSTVDTTPPPVPVLPSMLNESFSDCSDTAIGTFVQYNVSGTKTWKCNVNGHDDSAAISMSGGVAIAVSNTNEDWLISAEPYDFSGMTKPVLSFWQKRRFEGTVIRTIKISTNYISGTVPDSATWTILQVQDMSHRPDADIWSQVNGIDLTDFKGTPFFLAFTYACDTGGAYELSYDDIKVTDNPLNIITPATGNIGLKVLGEATSEKIILDFNLTSDTDLSIRMYDMTGKIVYQQNNKGKAGHRQILIENANIHAGLYIIKMLTNNGSGTIKIVVK</sequence>
<dbReference type="AlphaFoldDB" id="A0A5M6CI42"/>
<evidence type="ECO:0000259" key="1">
    <source>
        <dbReference type="Pfam" id="PF18962"/>
    </source>
</evidence>
<feature type="domain" description="Secretion system C-terminal sorting" evidence="1">
    <location>
        <begin position="558"/>
        <end position="628"/>
    </location>
</feature>
<protein>
    <submittedName>
        <fullName evidence="2">T9SS type A sorting domain-containing protein</fullName>
    </submittedName>
</protein>
<name>A0A5M6CI42_9BACT</name>
<proteinExistence type="predicted"/>
<evidence type="ECO:0000313" key="2">
    <source>
        <dbReference type="EMBL" id="KAA5534676.1"/>
    </source>
</evidence>
<evidence type="ECO:0000313" key="3">
    <source>
        <dbReference type="Proteomes" id="UP000323632"/>
    </source>
</evidence>
<dbReference type="RefSeq" id="WP_150032355.1">
    <property type="nucleotide sequence ID" value="NZ_VWSH01000002.1"/>
</dbReference>
<reference evidence="2 3" key="1">
    <citation type="submission" date="2019-09" db="EMBL/GenBank/DDBJ databases">
        <title>Genome sequence and assembly of Taibaiella sp.</title>
        <authorList>
            <person name="Chhetri G."/>
        </authorList>
    </citation>
    <scope>NUCLEOTIDE SEQUENCE [LARGE SCALE GENOMIC DNA]</scope>
    <source>
        <strain evidence="2 3">KVB11</strain>
    </source>
</reference>
<dbReference type="Proteomes" id="UP000323632">
    <property type="component" value="Unassembled WGS sequence"/>
</dbReference>
<gene>
    <name evidence="2" type="ORF">F0919_08660</name>
</gene>
<dbReference type="NCBIfam" id="TIGR04183">
    <property type="entry name" value="Por_Secre_tail"/>
    <property type="match status" value="1"/>
</dbReference>
<accession>A0A5M6CI42</accession>
<keyword evidence="3" id="KW-1185">Reference proteome</keyword>
<dbReference type="EMBL" id="VWSH01000002">
    <property type="protein sequence ID" value="KAA5534676.1"/>
    <property type="molecule type" value="Genomic_DNA"/>
</dbReference>
<dbReference type="InterPro" id="IPR026444">
    <property type="entry name" value="Secre_tail"/>
</dbReference>